<dbReference type="Gene3D" id="3.20.20.140">
    <property type="entry name" value="Metal-dependent hydrolases"/>
    <property type="match status" value="1"/>
</dbReference>
<dbReference type="InterPro" id="IPR052358">
    <property type="entry name" value="Aro_Compnd_Degr_Hydrolases"/>
</dbReference>
<feature type="compositionally biased region" description="Low complexity" evidence="1">
    <location>
        <begin position="32"/>
        <end position="46"/>
    </location>
</feature>
<keyword evidence="4" id="KW-1185">Reference proteome</keyword>
<feature type="region of interest" description="Disordered" evidence="1">
    <location>
        <begin position="32"/>
        <end position="68"/>
    </location>
</feature>
<dbReference type="AlphaFoldDB" id="A0A5B9MNT2"/>
<protein>
    <submittedName>
        <fullName evidence="3">4-sulfomuconolactone hydrolase</fullName>
        <ecNumber evidence="3">3.1.1.92</ecNumber>
    </submittedName>
</protein>
<dbReference type="PANTHER" id="PTHR35563:SF2">
    <property type="entry name" value="BARREL METAL-DEPENDENT HYDROLASE, PUTATIVE (AFU_ORTHOLOGUE AFUA_1G16240)-RELATED"/>
    <property type="match status" value="1"/>
</dbReference>
<dbReference type="KEGG" id="smam:Mal15_45580"/>
<dbReference type="SUPFAM" id="SSF51556">
    <property type="entry name" value="Metallo-dependent hydrolases"/>
    <property type="match status" value="1"/>
</dbReference>
<dbReference type="InterPro" id="IPR006311">
    <property type="entry name" value="TAT_signal"/>
</dbReference>
<dbReference type="InterPro" id="IPR006680">
    <property type="entry name" value="Amidohydro-rel"/>
</dbReference>
<dbReference type="GO" id="GO:0102998">
    <property type="term" value="F:4-sulfomuconolactone hydrolase activity"/>
    <property type="evidence" value="ECO:0007669"/>
    <property type="project" value="UniProtKB-EC"/>
</dbReference>
<evidence type="ECO:0000259" key="2">
    <source>
        <dbReference type="Pfam" id="PF04909"/>
    </source>
</evidence>
<feature type="compositionally biased region" description="Low complexity" evidence="1">
    <location>
        <begin position="55"/>
        <end position="67"/>
    </location>
</feature>
<evidence type="ECO:0000313" key="4">
    <source>
        <dbReference type="Proteomes" id="UP000321353"/>
    </source>
</evidence>
<dbReference type="InterPro" id="IPR032466">
    <property type="entry name" value="Metal_Hydrolase"/>
</dbReference>
<proteinExistence type="predicted"/>
<organism evidence="3 4">
    <name type="scientific">Stieleria maiorica</name>
    <dbReference type="NCBI Taxonomy" id="2795974"/>
    <lineage>
        <taxon>Bacteria</taxon>
        <taxon>Pseudomonadati</taxon>
        <taxon>Planctomycetota</taxon>
        <taxon>Planctomycetia</taxon>
        <taxon>Pirellulales</taxon>
        <taxon>Pirellulaceae</taxon>
        <taxon>Stieleria</taxon>
    </lineage>
</organism>
<gene>
    <name evidence="3" type="ORF">Mal15_45580</name>
</gene>
<sequence>MSQTDQDHARQGNRFTRRAWMARTAAAGVAGAAGMAHRTVTAQADDSQADDSQADDSQASDPAPSDAKGYIDAHVHVWTPDTKSYPLDDRYDVSAMQPASFTPEQLLRLAEPSGVRRIVLIQMSFYGFDNSYMLDVIEKHPGRFSGVAVIDPDDRPAETMKALKSKGVRGFRIVSGKRDPDRWLSGDGMKKMWACAADESLAICPLINPEYLPSVDKMCQQYPQTPVVIDHFARIGIDGTIGQRDLDALCRLAEHQQTHVKTSAFYALGKKAAPYTDLGPMIHRLAHAFGSDRLMWATDCPYQVQGGHTYHDSIDLIRYKLDFLTNRDRSWMLQKTAEKVFFT</sequence>
<evidence type="ECO:0000256" key="1">
    <source>
        <dbReference type="SAM" id="MobiDB-lite"/>
    </source>
</evidence>
<dbReference type="PANTHER" id="PTHR35563">
    <property type="entry name" value="BARREL METAL-DEPENDENT HYDROLASE, PUTATIVE (AFU_ORTHOLOGUE AFUA_1G16240)-RELATED"/>
    <property type="match status" value="1"/>
</dbReference>
<dbReference type="RefSeq" id="WP_199773708.1">
    <property type="nucleotide sequence ID" value="NZ_CP036264.1"/>
</dbReference>
<feature type="domain" description="Amidohydrolase-related" evidence="2">
    <location>
        <begin position="71"/>
        <end position="342"/>
    </location>
</feature>
<dbReference type="EMBL" id="CP036264">
    <property type="protein sequence ID" value="QEG00488.1"/>
    <property type="molecule type" value="Genomic_DNA"/>
</dbReference>
<dbReference type="EC" id="3.1.1.92" evidence="3"/>
<dbReference type="Pfam" id="PF04909">
    <property type="entry name" value="Amidohydro_2"/>
    <property type="match status" value="1"/>
</dbReference>
<keyword evidence="3" id="KW-0378">Hydrolase</keyword>
<dbReference type="Proteomes" id="UP000321353">
    <property type="component" value="Chromosome"/>
</dbReference>
<name>A0A5B9MNT2_9BACT</name>
<evidence type="ECO:0000313" key="3">
    <source>
        <dbReference type="EMBL" id="QEG00488.1"/>
    </source>
</evidence>
<reference evidence="3 4" key="1">
    <citation type="submission" date="2019-02" db="EMBL/GenBank/DDBJ databases">
        <title>Planctomycetal bacteria perform biofilm scaping via a novel small molecule.</title>
        <authorList>
            <person name="Jeske O."/>
            <person name="Boedeker C."/>
            <person name="Wiegand S."/>
            <person name="Breitling P."/>
            <person name="Kallscheuer N."/>
            <person name="Jogler M."/>
            <person name="Rohde M."/>
            <person name="Petersen J."/>
            <person name="Medema M.H."/>
            <person name="Surup F."/>
            <person name="Jogler C."/>
        </authorList>
    </citation>
    <scope>NUCLEOTIDE SEQUENCE [LARGE SCALE GENOMIC DNA]</scope>
    <source>
        <strain evidence="3 4">Mal15</strain>
    </source>
</reference>
<dbReference type="PROSITE" id="PS51318">
    <property type="entry name" value="TAT"/>
    <property type="match status" value="1"/>
</dbReference>
<accession>A0A5B9MNT2</accession>